<evidence type="ECO:0000259" key="12">
    <source>
        <dbReference type="PROSITE" id="PS51208"/>
    </source>
</evidence>
<dbReference type="Pfam" id="PF02415">
    <property type="entry name" value="Chlam_PMP"/>
    <property type="match status" value="3"/>
</dbReference>
<keyword evidence="10" id="KW-0998">Cell outer membrane</keyword>
<evidence type="ECO:0000256" key="8">
    <source>
        <dbReference type="ARBA" id="ARBA00022729"/>
    </source>
</evidence>
<keyword evidence="8 11" id="KW-0732">Signal</keyword>
<evidence type="ECO:0000256" key="7">
    <source>
        <dbReference type="ARBA" id="ARBA00022692"/>
    </source>
</evidence>
<evidence type="ECO:0000256" key="2">
    <source>
        <dbReference type="ARBA" id="ARBA00004416"/>
    </source>
</evidence>
<evidence type="ECO:0000256" key="4">
    <source>
        <dbReference type="ARBA" id="ARBA00022452"/>
    </source>
</evidence>
<keyword evidence="5" id="KW-0134">Cell wall</keyword>
<evidence type="ECO:0000313" key="13">
    <source>
        <dbReference type="EMBL" id="EPP35470.1"/>
    </source>
</evidence>
<dbReference type="Pfam" id="PF07548">
    <property type="entry name" value="ChlamPMP_M"/>
    <property type="match status" value="1"/>
</dbReference>
<dbReference type="InterPro" id="IPR003368">
    <property type="entry name" value="POMP_repeat"/>
</dbReference>
<accession>S7KLZ6</accession>
<dbReference type="OrthoDB" id="18852at2"/>
<evidence type="ECO:0000256" key="6">
    <source>
        <dbReference type="ARBA" id="ARBA00022525"/>
    </source>
</evidence>
<comment type="similarity">
    <text evidence="3">Belongs to the PMP outer membrane protein family.</text>
</comment>
<dbReference type="PATRIC" id="fig|1238237.3.peg.218"/>
<dbReference type="eggNOG" id="COG4625">
    <property type="taxonomic scope" value="Bacteria"/>
</dbReference>
<evidence type="ECO:0000256" key="3">
    <source>
        <dbReference type="ARBA" id="ARBA00007542"/>
    </source>
</evidence>
<dbReference type="Gene3D" id="2.40.128.130">
    <property type="entry name" value="Autotransporter beta-domain"/>
    <property type="match status" value="1"/>
</dbReference>
<dbReference type="InterPro" id="IPR011050">
    <property type="entry name" value="Pectin_lyase_fold/virulence"/>
</dbReference>
<evidence type="ECO:0000256" key="11">
    <source>
        <dbReference type="SAM" id="SignalP"/>
    </source>
</evidence>
<organism evidence="13 14">
    <name type="scientific">Chlamydia ibidis</name>
    <dbReference type="NCBI Taxonomy" id="1405396"/>
    <lineage>
        <taxon>Bacteria</taxon>
        <taxon>Pseudomonadati</taxon>
        <taxon>Chlamydiota</taxon>
        <taxon>Chlamydiia</taxon>
        <taxon>Chlamydiales</taxon>
        <taxon>Chlamydiaceae</taxon>
        <taxon>Chlamydia/Chlamydophila group</taxon>
        <taxon>Chlamydia</taxon>
    </lineage>
</organism>
<dbReference type="NCBIfam" id="TIGR01376">
    <property type="entry name" value="POMP_repeat"/>
    <property type="match status" value="3"/>
</dbReference>
<dbReference type="SUPFAM" id="SSF103515">
    <property type="entry name" value="Autotransporter"/>
    <property type="match status" value="1"/>
</dbReference>
<dbReference type="InterPro" id="IPR005546">
    <property type="entry name" value="Autotransporte_beta"/>
</dbReference>
<evidence type="ECO:0000313" key="14">
    <source>
        <dbReference type="Proteomes" id="UP000016200"/>
    </source>
</evidence>
<evidence type="ECO:0000256" key="10">
    <source>
        <dbReference type="ARBA" id="ARBA00023237"/>
    </source>
</evidence>
<evidence type="ECO:0000256" key="5">
    <source>
        <dbReference type="ARBA" id="ARBA00022512"/>
    </source>
</evidence>
<dbReference type="HOGENOM" id="CLU_004549_1_1_0"/>
<comment type="caution">
    <text evidence="13">The sequence shown here is derived from an EMBL/GenBank/DDBJ whole genome shotgun (WGS) entry which is preliminary data.</text>
</comment>
<name>S7KLZ6_9CHLA</name>
<dbReference type="InterPro" id="IPR011427">
    <property type="entry name" value="Polymorphic_membr_middle"/>
</dbReference>
<dbReference type="AlphaFoldDB" id="S7KLZ6"/>
<dbReference type="PROSITE" id="PS51208">
    <property type="entry name" value="AUTOTRANSPORTER"/>
    <property type="match status" value="1"/>
</dbReference>
<dbReference type="Pfam" id="PF03797">
    <property type="entry name" value="Autotransporter"/>
    <property type="match status" value="1"/>
</dbReference>
<protein>
    <submittedName>
        <fullName evidence="13">Autotransporter beta-domain protein</fullName>
    </submittedName>
</protein>
<dbReference type="SMART" id="SM00869">
    <property type="entry name" value="Autotransporter"/>
    <property type="match status" value="1"/>
</dbReference>
<dbReference type="InterPro" id="IPR036709">
    <property type="entry name" value="Autotransporte_beta_dom_sf"/>
</dbReference>
<sequence>MKQMLVWNFFLFSSLITVSQASGAEVILPLSGTFTGEQAELFTMLTTAPQGTRYIIRSDLTLCDFSGLHIHENGGAFRNLEGGLSLIGTTPLARLTFKHLNHGAAGAGIFSRYLLNFENLRNILAEDNSSYGGVVASHHDIAFVRNYQITCQNNISHGCGGAVYLNSTQPARIMFAEQRGPITFVNNSAKSQDFCQDSGHGGAIACDSPGATILFDQNQDIVFENNQASLGGCIYNKQGSIEFANNRGSVLFQDNHASHSGGALYALSCDIHRQTSKVNFFRNKARNFGGAIYAQSVTIKHNDDLVHFFGNSAEGGGAIATTSCRILATQPVKFSMNWANGPHGGAILLYGSQPRLYLQAQNGDIIFENNYTTINSIDPYFDRSRYNAIFIEESPKEIHFIANENQSIIFYDPVVALSGSSSPVHINSSECSSHSGSIIFSGIRLSEKERMCSENHTSIFNQPLYLHNGVLSLEGRSVLAVQEFHQYGGTFAISPGCMLTSYNSSGKDLVINNLSFGLDPVYHFFSSEIHSKGESAIRLSGSPKIHDPQGVFYNSHDLAARPYNMEICFRSDKGVITTEFIPQDIAIQQNNYGYQGRWHFNWSEDSSNTRKVLKASWTPTGEFILNPKRSGRLIPSSLWGTFSGLQSANDAILDTYLNDNTLVPINHASIFSTAISSCMQQNSAHSDAFSTTHAGNNLGVRLPFSSNTVVCAAFTQLYGSNAQEKHTGKSHSHTLLGTLAATKNWQSLSFRSSVSYVEETHTIKSITSQKISTRGSWKNQGWRGTLGFAYAYPRALRCLKITPFINVEYTVLIQNPFIETGYDPRYFGSSNLSNLALPAGIALELRCFGDHYSLFTQLSMAYIKDFQRENPITSASLILNQHAWKVSSVPMGQEAVSLKLRSTLRYRFASVFLGISSTQREGNNLSGDAFTGLSLRF</sequence>
<evidence type="ECO:0000256" key="1">
    <source>
        <dbReference type="ARBA" id="ARBA00004191"/>
    </source>
</evidence>
<comment type="subcellular location">
    <subcellularLocation>
        <location evidence="2">Cell outer membrane</location>
        <topology evidence="2">Peripheral membrane protein</topology>
        <orientation evidence="2">Extracellular side</orientation>
    </subcellularLocation>
    <subcellularLocation>
        <location evidence="1">Secreted</location>
        <location evidence="1">Cell wall</location>
    </subcellularLocation>
</comment>
<reference evidence="13 14" key="1">
    <citation type="submission" date="2013-04" db="EMBL/GenBank/DDBJ databases">
        <title>Genome sequence of Chlamydia psittaci 10-1398/11.</title>
        <authorList>
            <person name="Huot-Creasy H."/>
            <person name="McCracken C.L."/>
            <person name="Humphries M."/>
            <person name="Sachse K."/>
            <person name="Laroucau K."/>
            <person name="Bavoil P."/>
            <person name="Myers G.S."/>
        </authorList>
    </citation>
    <scope>NUCLEOTIDE SEQUENCE [LARGE SCALE GENOMIC DNA]</scope>
    <source>
        <strain evidence="13 14">10_1398_11</strain>
    </source>
</reference>
<dbReference type="Proteomes" id="UP000016200">
    <property type="component" value="Unassembled WGS sequence"/>
</dbReference>
<feature type="chain" id="PRO_5004553931" evidence="11">
    <location>
        <begin position="24"/>
        <end position="937"/>
    </location>
</feature>
<keyword evidence="4" id="KW-1134">Transmembrane beta strand</keyword>
<feature type="domain" description="Autotransporter" evidence="12">
    <location>
        <begin position="631"/>
        <end position="937"/>
    </location>
</feature>
<gene>
    <name evidence="13" type="ORF">CP10139811_0966</name>
</gene>
<dbReference type="EMBL" id="ATNB01000058">
    <property type="protein sequence ID" value="EPP35470.1"/>
    <property type="molecule type" value="Genomic_DNA"/>
</dbReference>
<keyword evidence="7" id="KW-0812">Transmembrane</keyword>
<dbReference type="SUPFAM" id="SSF51126">
    <property type="entry name" value="Pectin lyase-like"/>
    <property type="match status" value="1"/>
</dbReference>
<keyword evidence="6" id="KW-0964">Secreted</keyword>
<feature type="signal peptide" evidence="11">
    <location>
        <begin position="1"/>
        <end position="23"/>
    </location>
</feature>
<dbReference type="GO" id="GO:0009279">
    <property type="term" value="C:cell outer membrane"/>
    <property type="evidence" value="ECO:0007669"/>
    <property type="project" value="UniProtKB-SubCell"/>
</dbReference>
<dbReference type="RefSeq" id="WP_020370925.1">
    <property type="nucleotide sequence ID" value="NZ_KE360208.1"/>
</dbReference>
<evidence type="ECO:0000256" key="9">
    <source>
        <dbReference type="ARBA" id="ARBA00023136"/>
    </source>
</evidence>
<keyword evidence="9" id="KW-0472">Membrane</keyword>
<proteinExistence type="inferred from homology"/>